<keyword evidence="3" id="KW-0675">Receptor</keyword>
<protein>
    <submittedName>
        <fullName evidence="3">Toll/interleukin-1 receptor domain-containing adapter protein</fullName>
    </submittedName>
</protein>
<dbReference type="InterPro" id="IPR017279">
    <property type="entry name" value="Tol-interleuk_rcpt_adapt_Tirap"/>
</dbReference>
<dbReference type="GO" id="GO:2000343">
    <property type="term" value="P:positive regulation of chemokine (C-X-C motif) ligand 2 production"/>
    <property type="evidence" value="ECO:0007669"/>
    <property type="project" value="TreeGrafter"/>
</dbReference>
<dbReference type="Proteomes" id="UP000298787">
    <property type="component" value="Chromosome 13"/>
</dbReference>
<evidence type="ECO:0000313" key="3">
    <source>
        <dbReference type="EMBL" id="TKS81293.1"/>
    </source>
</evidence>
<dbReference type="GO" id="GO:0005737">
    <property type="term" value="C:cytoplasm"/>
    <property type="evidence" value="ECO:0007669"/>
    <property type="project" value="TreeGrafter"/>
</dbReference>
<name>A0A4U5V0Y4_COLLU</name>
<dbReference type="Gene3D" id="3.40.50.10140">
    <property type="entry name" value="Toll/interleukin-1 receptor homology (TIR) domain"/>
    <property type="match status" value="1"/>
</dbReference>
<gene>
    <name evidence="3" type="ORF">D9C73_015398</name>
</gene>
<organism evidence="3 4">
    <name type="scientific">Collichthys lucidus</name>
    <name type="common">Big head croaker</name>
    <name type="synonym">Sciaena lucida</name>
    <dbReference type="NCBI Taxonomy" id="240159"/>
    <lineage>
        <taxon>Eukaryota</taxon>
        <taxon>Metazoa</taxon>
        <taxon>Chordata</taxon>
        <taxon>Craniata</taxon>
        <taxon>Vertebrata</taxon>
        <taxon>Euteleostomi</taxon>
        <taxon>Actinopterygii</taxon>
        <taxon>Neopterygii</taxon>
        <taxon>Teleostei</taxon>
        <taxon>Neoteleostei</taxon>
        <taxon>Acanthomorphata</taxon>
        <taxon>Eupercaria</taxon>
        <taxon>Sciaenidae</taxon>
        <taxon>Collichthys</taxon>
    </lineage>
</organism>
<dbReference type="GO" id="GO:0043123">
    <property type="term" value="P:positive regulation of canonical NF-kappaB signal transduction"/>
    <property type="evidence" value="ECO:0007669"/>
    <property type="project" value="TreeGrafter"/>
</dbReference>
<reference evidence="3 4" key="1">
    <citation type="submission" date="2019-01" db="EMBL/GenBank/DDBJ databases">
        <title>Genome Assembly of Collichthys lucidus.</title>
        <authorList>
            <person name="Cai M."/>
            <person name="Xiao S."/>
        </authorList>
    </citation>
    <scope>NUCLEOTIDE SEQUENCE [LARGE SCALE GENOMIC DNA]</scope>
    <source>
        <strain evidence="3">JT15FE1705JMU</strain>
        <tissue evidence="3">Muscle</tissue>
    </source>
</reference>
<dbReference type="GO" id="GO:0035663">
    <property type="term" value="F:Toll-like receptor 2 binding"/>
    <property type="evidence" value="ECO:0007669"/>
    <property type="project" value="TreeGrafter"/>
</dbReference>
<accession>A0A4U5V0Y4</accession>
<keyword evidence="4" id="KW-1185">Reference proteome</keyword>
<dbReference type="GO" id="GO:0032760">
    <property type="term" value="P:positive regulation of tumor necrosis factor production"/>
    <property type="evidence" value="ECO:0007669"/>
    <property type="project" value="TreeGrafter"/>
</dbReference>
<feature type="region of interest" description="Disordered" evidence="1">
    <location>
        <begin position="96"/>
        <end position="127"/>
    </location>
</feature>
<dbReference type="GO" id="GO:0005886">
    <property type="term" value="C:plasma membrane"/>
    <property type="evidence" value="ECO:0007669"/>
    <property type="project" value="TreeGrafter"/>
</dbReference>
<dbReference type="InterPro" id="IPR000157">
    <property type="entry name" value="TIR_dom"/>
</dbReference>
<dbReference type="PROSITE" id="PS50104">
    <property type="entry name" value="TIR"/>
    <property type="match status" value="1"/>
</dbReference>
<dbReference type="SUPFAM" id="SSF52200">
    <property type="entry name" value="Toll/Interleukin receptor TIR domain"/>
    <property type="match status" value="1"/>
</dbReference>
<dbReference type="InterPro" id="IPR035897">
    <property type="entry name" value="Toll_tir_struct_dom_sf"/>
</dbReference>
<feature type="domain" description="TIR" evidence="2">
    <location>
        <begin position="140"/>
        <end position="268"/>
    </location>
</feature>
<dbReference type="Pfam" id="PF13676">
    <property type="entry name" value="TIR_2"/>
    <property type="match status" value="1"/>
</dbReference>
<proteinExistence type="predicted"/>
<dbReference type="AlphaFoldDB" id="A0A4U5V0Y4"/>
<evidence type="ECO:0000256" key="1">
    <source>
        <dbReference type="SAM" id="MobiDB-lite"/>
    </source>
</evidence>
<evidence type="ECO:0000259" key="2">
    <source>
        <dbReference type="PROSITE" id="PS50104"/>
    </source>
</evidence>
<sequence length="268" mass="30757">MLRCRFQQLANFLFFPLMSVTLDKVSHCCCHWIVLQGCNSYLFSYVFGKLIVIRKQKAFIYRKGFGTALNKNDDTNNMHNWFQKFFKSTQREQEVTKNSSSLNVSSTTSSASALGSPSTSSPSKRLQSQSVLNSLSRWSRKYDVLVCHSSVDSDSEEAGRLVSFLEASPHGLRCFLRQRDDTPGGAISTELCEALQNSHLWALLITPNFLQDEWCMYMMHQALTEAPMSARIIPLRQNLSHTQYPQELKFYYYIDLSFNSDRGYSRSQ</sequence>
<dbReference type="PANTHER" id="PTHR22662:SF0">
    <property type="entry name" value="TOLL_INTERLEUKIN-1 RECEPTOR DOMAIN-CONTAINING ADAPTER PROTEIN"/>
    <property type="match status" value="1"/>
</dbReference>
<dbReference type="EMBL" id="CM014090">
    <property type="protein sequence ID" value="TKS81293.1"/>
    <property type="molecule type" value="Genomic_DNA"/>
</dbReference>
<dbReference type="GO" id="GO:0034142">
    <property type="term" value="P:toll-like receptor 4 signaling pathway"/>
    <property type="evidence" value="ECO:0007669"/>
    <property type="project" value="TreeGrafter"/>
</dbReference>
<evidence type="ECO:0000313" key="4">
    <source>
        <dbReference type="Proteomes" id="UP000298787"/>
    </source>
</evidence>
<dbReference type="GO" id="GO:0035662">
    <property type="term" value="F:Toll-like receptor 4 binding"/>
    <property type="evidence" value="ECO:0007669"/>
    <property type="project" value="TreeGrafter"/>
</dbReference>
<dbReference type="PANTHER" id="PTHR22662">
    <property type="entry name" value="TIRAP"/>
    <property type="match status" value="1"/>
</dbReference>
<dbReference type="STRING" id="240159.A0A4U5V0Y4"/>